<dbReference type="PANTHER" id="PTHR11361">
    <property type="entry name" value="DNA MISMATCH REPAIR PROTEIN MUTS FAMILY MEMBER"/>
    <property type="match status" value="1"/>
</dbReference>
<dbReference type="Gene3D" id="3.40.50.300">
    <property type="entry name" value="P-loop containing nucleotide triphosphate hydrolases"/>
    <property type="match status" value="1"/>
</dbReference>
<dbReference type="GO" id="GO:0140664">
    <property type="term" value="F:ATP-dependent DNA damage sensor activity"/>
    <property type="evidence" value="ECO:0007669"/>
    <property type="project" value="InterPro"/>
</dbReference>
<dbReference type="Pfam" id="PF00488">
    <property type="entry name" value="MutS_V"/>
    <property type="match status" value="1"/>
</dbReference>
<dbReference type="SUPFAM" id="SSF52540">
    <property type="entry name" value="P-loop containing nucleoside triphosphate hydrolases"/>
    <property type="match status" value="1"/>
</dbReference>
<organism evidence="5 6">
    <name type="scientific">Caloramator fervidus</name>
    <dbReference type="NCBI Taxonomy" id="29344"/>
    <lineage>
        <taxon>Bacteria</taxon>
        <taxon>Bacillati</taxon>
        <taxon>Bacillota</taxon>
        <taxon>Clostridia</taxon>
        <taxon>Eubacteriales</taxon>
        <taxon>Clostridiaceae</taxon>
        <taxon>Caloramator</taxon>
    </lineage>
</organism>
<evidence type="ECO:0000256" key="1">
    <source>
        <dbReference type="ARBA" id="ARBA00022741"/>
    </source>
</evidence>
<dbReference type="InterPro" id="IPR027417">
    <property type="entry name" value="P-loop_NTPase"/>
</dbReference>
<proteinExistence type="predicted"/>
<dbReference type="PANTHER" id="PTHR11361:SF14">
    <property type="entry name" value="DNA MISMATCH REPAIR PROTEIN MUTS, TYPE 2"/>
    <property type="match status" value="1"/>
</dbReference>
<evidence type="ECO:0000256" key="2">
    <source>
        <dbReference type="ARBA" id="ARBA00022840"/>
    </source>
</evidence>
<feature type="domain" description="DNA mismatch repair proteins mutS family" evidence="4">
    <location>
        <begin position="278"/>
        <end position="480"/>
    </location>
</feature>
<dbReference type="OrthoDB" id="9777812at2"/>
<keyword evidence="6" id="KW-1185">Reference proteome</keyword>
<reference evidence="6" key="1">
    <citation type="submission" date="2016-10" db="EMBL/GenBank/DDBJ databases">
        <authorList>
            <person name="Varghese N."/>
            <person name="Submissions S."/>
        </authorList>
    </citation>
    <scope>NUCLEOTIDE SEQUENCE [LARGE SCALE GENOMIC DNA]</scope>
    <source>
        <strain evidence="6">DSM 5463</strain>
    </source>
</reference>
<dbReference type="SMART" id="SM00534">
    <property type="entry name" value="MUTSac"/>
    <property type="match status" value="1"/>
</dbReference>
<name>A0A1H5W302_9CLOT</name>
<keyword evidence="2" id="KW-0067">ATP-binding</keyword>
<dbReference type="InterPro" id="IPR036187">
    <property type="entry name" value="DNA_mismatch_repair_MutS_sf"/>
</dbReference>
<protein>
    <submittedName>
        <fullName evidence="5">MutS domain V</fullName>
    </submittedName>
</protein>
<dbReference type="EMBL" id="FNUK01000017">
    <property type="protein sequence ID" value="SEF93763.1"/>
    <property type="molecule type" value="Genomic_DNA"/>
</dbReference>
<dbReference type="GO" id="GO:0005524">
    <property type="term" value="F:ATP binding"/>
    <property type="evidence" value="ECO:0007669"/>
    <property type="project" value="UniProtKB-KW"/>
</dbReference>
<dbReference type="InterPro" id="IPR045076">
    <property type="entry name" value="MutS"/>
</dbReference>
<evidence type="ECO:0000259" key="4">
    <source>
        <dbReference type="SMART" id="SM00534"/>
    </source>
</evidence>
<dbReference type="InterPro" id="IPR000432">
    <property type="entry name" value="DNA_mismatch_repair_MutS_C"/>
</dbReference>
<dbReference type="Proteomes" id="UP000242850">
    <property type="component" value="Unassembled WGS sequence"/>
</dbReference>
<evidence type="ECO:0000313" key="6">
    <source>
        <dbReference type="Proteomes" id="UP000242850"/>
    </source>
</evidence>
<keyword evidence="1" id="KW-0547">Nucleotide-binding</keyword>
<dbReference type="SUPFAM" id="SSF48334">
    <property type="entry name" value="DNA repair protein MutS, domain III"/>
    <property type="match status" value="1"/>
</dbReference>
<sequence length="487" mass="56527">MKFFDIDLKEIGFEYVYDQLQPKTIFGMDKKRNLKFYKKHEKELLIREFDELEKVIEKLRYNNEIFEDIETILLKFKDIRKSISRCKNGCVLDEVELFEIKNFCLNSNALRNLILQAGLYFINLNSLEDVFKLLDPEGKNMPTFHIYSAYSKKLEEIRNKKLDIERKILYELDEKIIDILKEERLRIVIEEEEEELKIKTILSEKISFYSKKFEENFEAIGKLDFLIEKAKLAIKYDAVKPNLDDNRICFVNQINPYVLDLLRKNGKNFVPITIEIPFGTTVITGANMGGKSITLKTITLNLLMGHLGFFVFAKHASFPILDFIYFVSDDLQSVSRGLSTFGAEIIKLNEIIEAVKFGLGFVALDEVARGTNPKEGYAIVKALCKYLNKFKSFVLVSTHYDSVVDNDMSHYQVIGLRNVNFNKLKKDLALKNSIEVIQEYMDYRLVKVQSLSEVPKDALNISKLLGFNQEVINMAENILKEGEGYEK</sequence>
<gene>
    <name evidence="5" type="ORF">SAMN05660865_01364</name>
</gene>
<evidence type="ECO:0000313" key="5">
    <source>
        <dbReference type="EMBL" id="SEF93763.1"/>
    </source>
</evidence>
<accession>A0A1H5W302</accession>
<evidence type="ECO:0000256" key="3">
    <source>
        <dbReference type="ARBA" id="ARBA00023125"/>
    </source>
</evidence>
<dbReference type="GO" id="GO:0006298">
    <property type="term" value="P:mismatch repair"/>
    <property type="evidence" value="ECO:0007669"/>
    <property type="project" value="InterPro"/>
</dbReference>
<dbReference type="RefSeq" id="WP_103896312.1">
    <property type="nucleotide sequence ID" value="NZ_FNUK01000017.1"/>
</dbReference>
<keyword evidence="3" id="KW-0238">DNA-binding</keyword>
<dbReference type="GO" id="GO:0030983">
    <property type="term" value="F:mismatched DNA binding"/>
    <property type="evidence" value="ECO:0007669"/>
    <property type="project" value="InterPro"/>
</dbReference>
<dbReference type="AlphaFoldDB" id="A0A1H5W302"/>